<dbReference type="InterPro" id="IPR045607">
    <property type="entry name" value="DUF6452"/>
</dbReference>
<organism evidence="2 3">
    <name type="scientific">Marivirga atlantica</name>
    <dbReference type="NCBI Taxonomy" id="1548457"/>
    <lineage>
        <taxon>Bacteria</taxon>
        <taxon>Pseudomonadati</taxon>
        <taxon>Bacteroidota</taxon>
        <taxon>Cytophagia</taxon>
        <taxon>Cytophagales</taxon>
        <taxon>Marivirgaceae</taxon>
        <taxon>Marivirga</taxon>
    </lineage>
</organism>
<comment type="caution">
    <text evidence="2">The sequence shown here is derived from an EMBL/GenBank/DDBJ whole genome shotgun (WGS) entry which is preliminary data.</text>
</comment>
<dbReference type="Pfam" id="PF20050">
    <property type="entry name" value="DUF6452"/>
    <property type="match status" value="1"/>
</dbReference>
<gene>
    <name evidence="2" type="ORF">JKP34_00470</name>
</gene>
<proteinExistence type="predicted"/>
<accession>A0A937DI22</accession>
<keyword evidence="3" id="KW-1185">Reference proteome</keyword>
<keyword evidence="1" id="KW-0732">Signal</keyword>
<dbReference type="RefSeq" id="WP_201916585.1">
    <property type="nucleotide sequence ID" value="NZ_JAERQG010000001.1"/>
</dbReference>
<protein>
    <submittedName>
        <fullName evidence="2">Uncharacterized protein</fullName>
    </submittedName>
</protein>
<reference evidence="2" key="1">
    <citation type="submission" date="2021-01" db="EMBL/GenBank/DDBJ databases">
        <title>Marivirga sp. nov., isolated from intertidal surface sediments.</title>
        <authorList>
            <person name="Zhang M."/>
        </authorList>
    </citation>
    <scope>NUCLEOTIDE SEQUENCE</scope>
    <source>
        <strain evidence="2">SM1354</strain>
    </source>
</reference>
<dbReference type="AlphaFoldDB" id="A0A937DI22"/>
<name>A0A937DI22_9BACT</name>
<dbReference type="Proteomes" id="UP000642920">
    <property type="component" value="Unassembled WGS sequence"/>
</dbReference>
<evidence type="ECO:0000256" key="1">
    <source>
        <dbReference type="SAM" id="SignalP"/>
    </source>
</evidence>
<dbReference type="PROSITE" id="PS51257">
    <property type="entry name" value="PROKAR_LIPOPROTEIN"/>
    <property type="match status" value="1"/>
</dbReference>
<evidence type="ECO:0000313" key="3">
    <source>
        <dbReference type="Proteomes" id="UP000642920"/>
    </source>
</evidence>
<sequence>MNLIRNFIIILLIAAVIACDVDSNCGSIAVNYVTLSSYTTNLNQEESLAEITYDSIISPQTDSVFIKDSTTANLILPLDPGSSQTDFYFYYNEGGDTISFTYGKRTRVDSPECGIDFEFVGLDTIFQTYDSMIIVNDTLRRTINAPNIKFYINQ</sequence>
<dbReference type="EMBL" id="JAERQG010000001">
    <property type="protein sequence ID" value="MBL0763701.1"/>
    <property type="molecule type" value="Genomic_DNA"/>
</dbReference>
<feature type="signal peptide" evidence="1">
    <location>
        <begin position="1"/>
        <end position="18"/>
    </location>
</feature>
<feature type="chain" id="PRO_5036968060" evidence="1">
    <location>
        <begin position="19"/>
        <end position="154"/>
    </location>
</feature>
<evidence type="ECO:0000313" key="2">
    <source>
        <dbReference type="EMBL" id="MBL0763701.1"/>
    </source>
</evidence>